<proteinExistence type="predicted"/>
<dbReference type="EMBL" id="HACG01037533">
    <property type="protein sequence ID" value="CEK84398.1"/>
    <property type="molecule type" value="Transcribed_RNA"/>
</dbReference>
<dbReference type="AlphaFoldDB" id="A0A0B7AU84"/>
<accession>A0A0B7AU84</accession>
<name>A0A0B7AU84_9EUPU</name>
<feature type="non-terminal residue" evidence="1">
    <location>
        <position position="1"/>
    </location>
</feature>
<evidence type="ECO:0000313" key="1">
    <source>
        <dbReference type="EMBL" id="CEK84398.1"/>
    </source>
</evidence>
<reference evidence="1" key="1">
    <citation type="submission" date="2014-12" db="EMBL/GenBank/DDBJ databases">
        <title>Insight into the proteome of Arion vulgaris.</title>
        <authorList>
            <person name="Aradska J."/>
            <person name="Bulat T."/>
            <person name="Smidak R."/>
            <person name="Sarate P."/>
            <person name="Gangsoo J."/>
            <person name="Sialana F."/>
            <person name="Bilban M."/>
            <person name="Lubec G."/>
        </authorList>
    </citation>
    <scope>NUCLEOTIDE SEQUENCE</scope>
    <source>
        <tissue evidence="1">Skin</tissue>
    </source>
</reference>
<gene>
    <name evidence="1" type="primary">ORF142494</name>
</gene>
<organism evidence="1">
    <name type="scientific">Arion vulgaris</name>
    <dbReference type="NCBI Taxonomy" id="1028688"/>
    <lineage>
        <taxon>Eukaryota</taxon>
        <taxon>Metazoa</taxon>
        <taxon>Spiralia</taxon>
        <taxon>Lophotrochozoa</taxon>
        <taxon>Mollusca</taxon>
        <taxon>Gastropoda</taxon>
        <taxon>Heterobranchia</taxon>
        <taxon>Euthyneura</taxon>
        <taxon>Panpulmonata</taxon>
        <taxon>Eupulmonata</taxon>
        <taxon>Stylommatophora</taxon>
        <taxon>Helicina</taxon>
        <taxon>Arionoidea</taxon>
        <taxon>Arionidae</taxon>
        <taxon>Arion</taxon>
    </lineage>
</organism>
<sequence length="68" mass="7595">DNLTMSVDGQCGSANSDDVCSLHGTELDHNPKIPDSKFAQAVWKQICSRRFLQTVKINLIVKKAMLNY</sequence>
<protein>
    <submittedName>
        <fullName evidence="1">Uncharacterized protein</fullName>
    </submittedName>
</protein>